<keyword evidence="2" id="KW-1185">Reference proteome</keyword>
<comment type="caution">
    <text evidence="1">The sequence shown here is derived from an EMBL/GenBank/DDBJ whole genome shotgun (WGS) entry which is preliminary data.</text>
</comment>
<organism evidence="1 2">
    <name type="scientific">Epilithonimonas hispanica</name>
    <dbReference type="NCBI Taxonomy" id="358687"/>
    <lineage>
        <taxon>Bacteria</taxon>
        <taxon>Pseudomonadati</taxon>
        <taxon>Bacteroidota</taxon>
        <taxon>Flavobacteriia</taxon>
        <taxon>Flavobacteriales</taxon>
        <taxon>Weeksellaceae</taxon>
        <taxon>Chryseobacterium group</taxon>
        <taxon>Epilithonimonas</taxon>
    </lineage>
</organism>
<evidence type="ECO:0008006" key="3">
    <source>
        <dbReference type="Google" id="ProtNLM"/>
    </source>
</evidence>
<proteinExistence type="predicted"/>
<sequence>MAFQTVSAQVVNVQEAIKNAPKEVPDKVGFVKKENGKTISSKTITYSYDKEGQLTEIKSNTGDYTFKYSYATQEYVFGPNERVSSITVIFKNNNYVKADFTYNKVGELSKIVRSGQERDAFELYYDKGTYTWKDKKGRTNKLKVDGYKITEHLVGGDAFIFTYDKGKNGIENMLKPITLTTYMAMEYYNTDFYSSGFLQCIMPQPLKSITDPRENGKIYTFSNTKGLYTYLKESSVKEGTYLNTWTFSYRKPKTEVKIDPKVLGNKKVDKIKK</sequence>
<reference evidence="1 2" key="1">
    <citation type="journal article" date="2006" name="Int. J. Syst. Evol. Microbiol.">
        <title>Chryseobacterium hispanicum sp. nov., isolated from the drinking water distribution system of Sevilla, Spain.</title>
        <authorList>
            <person name="Gallego V."/>
            <person name="Garcia M.T."/>
            <person name="Ventosa A."/>
        </authorList>
    </citation>
    <scope>NUCLEOTIDE SEQUENCE [LARGE SCALE GENOMIC DNA]</scope>
    <source>
        <strain evidence="1 2">KCTC 22104</strain>
    </source>
</reference>
<dbReference type="Gene3D" id="2.180.10.10">
    <property type="entry name" value="RHS repeat-associated core"/>
    <property type="match status" value="1"/>
</dbReference>
<dbReference type="EMBL" id="QNUG01000045">
    <property type="protein sequence ID" value="REC67348.1"/>
    <property type="molecule type" value="Genomic_DNA"/>
</dbReference>
<evidence type="ECO:0000313" key="1">
    <source>
        <dbReference type="EMBL" id="REC67348.1"/>
    </source>
</evidence>
<dbReference type="AlphaFoldDB" id="A0A3D9CP10"/>
<name>A0A3D9CP10_9FLAO</name>
<protein>
    <recommendedName>
        <fullName evidence="3">YD repeat-containing protein</fullName>
    </recommendedName>
</protein>
<dbReference type="Proteomes" id="UP000256326">
    <property type="component" value="Unassembled WGS sequence"/>
</dbReference>
<evidence type="ECO:0000313" key="2">
    <source>
        <dbReference type="Proteomes" id="UP000256326"/>
    </source>
</evidence>
<accession>A0A3D9CP10</accession>
<gene>
    <name evidence="1" type="ORF">DRF58_15365</name>
</gene>